<feature type="compositionally biased region" description="Basic and acidic residues" evidence="1">
    <location>
        <begin position="225"/>
        <end position="236"/>
    </location>
</feature>
<feature type="region of interest" description="Disordered" evidence="1">
    <location>
        <begin position="208"/>
        <end position="280"/>
    </location>
</feature>
<name>A0A644YVF6_9ZZZZ</name>
<feature type="compositionally biased region" description="Basic and acidic residues" evidence="1">
    <location>
        <begin position="33"/>
        <end position="51"/>
    </location>
</feature>
<accession>A0A644YVF6</accession>
<evidence type="ECO:0000256" key="1">
    <source>
        <dbReference type="SAM" id="MobiDB-lite"/>
    </source>
</evidence>
<evidence type="ECO:0000313" key="2">
    <source>
        <dbReference type="EMBL" id="MPM32319.1"/>
    </source>
</evidence>
<reference evidence="2" key="1">
    <citation type="submission" date="2019-08" db="EMBL/GenBank/DDBJ databases">
        <authorList>
            <person name="Kucharzyk K."/>
            <person name="Murdoch R.W."/>
            <person name="Higgins S."/>
            <person name="Loffler F."/>
        </authorList>
    </citation>
    <scope>NUCLEOTIDE SEQUENCE</scope>
</reference>
<gene>
    <name evidence="2" type="ORF">SDC9_78881</name>
</gene>
<proteinExistence type="predicted"/>
<protein>
    <submittedName>
        <fullName evidence="2">Uncharacterized protein</fullName>
    </submittedName>
</protein>
<feature type="region of interest" description="Disordered" evidence="1">
    <location>
        <begin position="1"/>
        <end position="71"/>
    </location>
</feature>
<dbReference type="AlphaFoldDB" id="A0A644YVF6"/>
<comment type="caution">
    <text evidence="2">The sequence shown here is derived from an EMBL/GenBank/DDBJ whole genome shotgun (WGS) entry which is preliminary data.</text>
</comment>
<feature type="region of interest" description="Disordered" evidence="1">
    <location>
        <begin position="132"/>
        <end position="153"/>
    </location>
</feature>
<dbReference type="EMBL" id="VSSQ01006327">
    <property type="protein sequence ID" value="MPM32319.1"/>
    <property type="molecule type" value="Genomic_DNA"/>
</dbReference>
<organism evidence="2">
    <name type="scientific">bioreactor metagenome</name>
    <dbReference type="NCBI Taxonomy" id="1076179"/>
    <lineage>
        <taxon>unclassified sequences</taxon>
        <taxon>metagenomes</taxon>
        <taxon>ecological metagenomes</taxon>
    </lineage>
</organism>
<sequence>MDPAGHPHLTGPDPTPGPAGQEPGAYGAGPTGSDRRDPTVGDRTVEIRSVRDQTVWDQDRMGSDRMGSGAYGAQVRGLQPELSGLRQVELGGGQRVVQRVVGAQDRQAEPCPSVPQPQVVAARFLVEAGGDHPLLQPHRVDDGGLHPDAPQPATGRLEEARLQPDVMGQQHPAGQPVEELFDRRGERCPLLQAVVGEPVHRGALAHPVLPQLRPGDDDLPGAAEPDDRAVHRHPADAEDPVLARVETGGLHVHRQQRQLGQRGPRRGLRSGEIGPQRPLR</sequence>